<gene>
    <name evidence="9" type="ORF">E5Q11_12230</name>
</gene>
<dbReference type="EMBL" id="SRPF01000003">
    <property type="protein sequence ID" value="TGN39394.1"/>
    <property type="molecule type" value="Genomic_DNA"/>
</dbReference>
<keyword evidence="5 7" id="KW-1133">Transmembrane helix</keyword>
<dbReference type="AlphaFoldDB" id="A0A4Z1CGM2"/>
<evidence type="ECO:0000259" key="8">
    <source>
        <dbReference type="PROSITE" id="PS50850"/>
    </source>
</evidence>
<keyword evidence="3" id="KW-1003">Cell membrane</keyword>
<keyword evidence="6 7" id="KW-0472">Membrane</keyword>
<evidence type="ECO:0000256" key="2">
    <source>
        <dbReference type="ARBA" id="ARBA00022448"/>
    </source>
</evidence>
<feature type="transmembrane region" description="Helical" evidence="7">
    <location>
        <begin position="277"/>
        <end position="301"/>
    </location>
</feature>
<feature type="domain" description="Major facilitator superfamily (MFS) profile" evidence="8">
    <location>
        <begin position="23"/>
        <end position="465"/>
    </location>
</feature>
<organism evidence="9 10">
    <name type="scientific">Marinobacter confluentis</name>
    <dbReference type="NCBI Taxonomy" id="1697557"/>
    <lineage>
        <taxon>Bacteria</taxon>
        <taxon>Pseudomonadati</taxon>
        <taxon>Pseudomonadota</taxon>
        <taxon>Gammaproteobacteria</taxon>
        <taxon>Pseudomonadales</taxon>
        <taxon>Marinobacteraceae</taxon>
        <taxon>Marinobacter</taxon>
    </lineage>
</organism>
<keyword evidence="4 7" id="KW-0812">Transmembrane</keyword>
<feature type="transmembrane region" description="Helical" evidence="7">
    <location>
        <begin position="90"/>
        <end position="108"/>
    </location>
</feature>
<feature type="transmembrane region" description="Helical" evidence="7">
    <location>
        <begin position="234"/>
        <end position="256"/>
    </location>
</feature>
<dbReference type="GO" id="GO:0022857">
    <property type="term" value="F:transmembrane transporter activity"/>
    <property type="evidence" value="ECO:0007669"/>
    <property type="project" value="InterPro"/>
</dbReference>
<dbReference type="InterPro" id="IPR020846">
    <property type="entry name" value="MFS_dom"/>
</dbReference>
<name>A0A4Z1CGM2_9GAMM</name>
<dbReference type="InterPro" id="IPR011701">
    <property type="entry name" value="MFS"/>
</dbReference>
<protein>
    <submittedName>
        <fullName evidence="9">DHA2 family efflux MFS transporter permease subunit</fullName>
    </submittedName>
</protein>
<dbReference type="Pfam" id="PF07690">
    <property type="entry name" value="MFS_1"/>
    <property type="match status" value="1"/>
</dbReference>
<dbReference type="SUPFAM" id="SSF103473">
    <property type="entry name" value="MFS general substrate transporter"/>
    <property type="match status" value="1"/>
</dbReference>
<dbReference type="PANTHER" id="PTHR42718:SF46">
    <property type="entry name" value="BLR6921 PROTEIN"/>
    <property type="match status" value="1"/>
</dbReference>
<feature type="transmembrane region" description="Helical" evidence="7">
    <location>
        <begin position="61"/>
        <end position="81"/>
    </location>
</feature>
<proteinExistence type="predicted"/>
<sequence length="465" mass="49983">MSAKDNTVEGLRARYGERWRWLAVATVMLGTMATVLSATVVNVALHDIMTEFGISQGQVHWLATGFIAAMTTTMLTSSWLLDHFGLRKTLGTAMALFSVVSVLGGFANSPELLILARVAQGALAGLMQPMGMYLVFRIFPRDRRGQAMGIYGMGVILAPALGPVLGGFLVDELDWRYVMFAPVPVTLLGVFMAWRFLPLPPSRPEPYRFDLPGLVLLGLTISLSLDALNRLQHGIADGVWVIAEGMIALSLLTLFVRRERRTPHPLLNVGLFRRRSFLFANLGAAALGLALFGSTYLVPLFVQTALDFSATEAGLLMLPAGLVLGMTFPIAGRLADKRSARSLVLFGIGMFALSATLFAVSDVTLAFGWLALWTVFGRIGLGFMLPALSTGALNPLEAHELGAGSSTINFTRQLGGAFGVNMVALTIEFGEHSGGVPTIGAFHSAWWLVAGFVAIAAIPVWKMRA</sequence>
<evidence type="ECO:0000256" key="7">
    <source>
        <dbReference type="SAM" id="Phobius"/>
    </source>
</evidence>
<feature type="transmembrane region" description="Helical" evidence="7">
    <location>
        <begin position="175"/>
        <end position="197"/>
    </location>
</feature>
<dbReference type="CDD" id="cd17503">
    <property type="entry name" value="MFS_LmrB_MDR_like"/>
    <property type="match status" value="1"/>
</dbReference>
<dbReference type="RefSeq" id="WP_135803703.1">
    <property type="nucleotide sequence ID" value="NZ_SRPF01000003.1"/>
</dbReference>
<feature type="transmembrane region" description="Helical" evidence="7">
    <location>
        <begin position="313"/>
        <end position="331"/>
    </location>
</feature>
<evidence type="ECO:0000256" key="3">
    <source>
        <dbReference type="ARBA" id="ARBA00022475"/>
    </source>
</evidence>
<dbReference type="GO" id="GO:0005886">
    <property type="term" value="C:plasma membrane"/>
    <property type="evidence" value="ECO:0007669"/>
    <property type="project" value="UniProtKB-SubCell"/>
</dbReference>
<feature type="transmembrane region" description="Helical" evidence="7">
    <location>
        <begin position="343"/>
        <end position="360"/>
    </location>
</feature>
<keyword evidence="10" id="KW-1185">Reference proteome</keyword>
<dbReference type="InterPro" id="IPR036259">
    <property type="entry name" value="MFS_trans_sf"/>
</dbReference>
<dbReference type="Gene3D" id="1.20.1250.20">
    <property type="entry name" value="MFS general substrate transporter like domains"/>
    <property type="match status" value="1"/>
</dbReference>
<dbReference type="OrthoDB" id="9812221at2"/>
<dbReference type="PANTHER" id="PTHR42718">
    <property type="entry name" value="MAJOR FACILITATOR SUPERFAMILY MULTIDRUG TRANSPORTER MFSC"/>
    <property type="match status" value="1"/>
</dbReference>
<dbReference type="NCBIfam" id="TIGR00711">
    <property type="entry name" value="efflux_EmrB"/>
    <property type="match status" value="1"/>
</dbReference>
<feature type="transmembrane region" description="Helical" evidence="7">
    <location>
        <begin position="21"/>
        <end position="41"/>
    </location>
</feature>
<comment type="subcellular location">
    <subcellularLocation>
        <location evidence="1">Cell membrane</location>
        <topology evidence="1">Multi-pass membrane protein</topology>
    </subcellularLocation>
</comment>
<evidence type="ECO:0000256" key="1">
    <source>
        <dbReference type="ARBA" id="ARBA00004651"/>
    </source>
</evidence>
<dbReference type="Gene3D" id="1.20.1720.10">
    <property type="entry name" value="Multidrug resistance protein D"/>
    <property type="match status" value="1"/>
</dbReference>
<evidence type="ECO:0000313" key="10">
    <source>
        <dbReference type="Proteomes" id="UP000298325"/>
    </source>
</evidence>
<dbReference type="Proteomes" id="UP000298325">
    <property type="component" value="Unassembled WGS sequence"/>
</dbReference>
<reference evidence="9 10" key="1">
    <citation type="submission" date="2019-04" db="EMBL/GenBank/DDBJ databases">
        <authorList>
            <person name="Park S."/>
            <person name="Yoon J.-H."/>
        </authorList>
    </citation>
    <scope>NUCLEOTIDE SEQUENCE [LARGE SCALE GENOMIC DNA]</scope>
    <source>
        <strain evidence="9 10">HJM-18</strain>
    </source>
</reference>
<evidence type="ECO:0000256" key="5">
    <source>
        <dbReference type="ARBA" id="ARBA00022989"/>
    </source>
</evidence>
<dbReference type="PROSITE" id="PS50850">
    <property type="entry name" value="MFS"/>
    <property type="match status" value="1"/>
</dbReference>
<dbReference type="PRINTS" id="PR01036">
    <property type="entry name" value="TCRTETB"/>
</dbReference>
<accession>A0A4Z1CGM2</accession>
<evidence type="ECO:0000256" key="6">
    <source>
        <dbReference type="ARBA" id="ARBA00023136"/>
    </source>
</evidence>
<feature type="transmembrane region" description="Helical" evidence="7">
    <location>
        <begin position="439"/>
        <end position="461"/>
    </location>
</feature>
<comment type="caution">
    <text evidence="9">The sequence shown here is derived from an EMBL/GenBank/DDBJ whole genome shotgun (WGS) entry which is preliminary data.</text>
</comment>
<evidence type="ECO:0000256" key="4">
    <source>
        <dbReference type="ARBA" id="ARBA00022692"/>
    </source>
</evidence>
<dbReference type="InterPro" id="IPR004638">
    <property type="entry name" value="EmrB-like"/>
</dbReference>
<feature type="transmembrane region" description="Helical" evidence="7">
    <location>
        <begin position="148"/>
        <end position="169"/>
    </location>
</feature>
<evidence type="ECO:0000313" key="9">
    <source>
        <dbReference type="EMBL" id="TGN39394.1"/>
    </source>
</evidence>
<keyword evidence="2" id="KW-0813">Transport</keyword>